<feature type="domain" description="Baseplate J-like C-terminal" evidence="4">
    <location>
        <begin position="437"/>
        <end position="522"/>
    </location>
</feature>
<evidence type="ECO:0000256" key="1">
    <source>
        <dbReference type="ARBA" id="ARBA00038087"/>
    </source>
</evidence>
<evidence type="ECO:0000259" key="4">
    <source>
        <dbReference type="Pfam" id="PF26079"/>
    </source>
</evidence>
<feature type="domain" description="Baseplate J-like central" evidence="3">
    <location>
        <begin position="200"/>
        <end position="257"/>
    </location>
</feature>
<comment type="caution">
    <text evidence="5">The sequence shown here is derived from an EMBL/GenBank/DDBJ whole genome shotgun (WGS) entry which is preliminary data.</text>
</comment>
<dbReference type="PANTHER" id="PTHR37829">
    <property type="entry name" value="PHAGE-LIKE ELEMENT PBSX PROTEIN XKDT"/>
    <property type="match status" value="1"/>
</dbReference>
<dbReference type="Proteomes" id="UP000247476">
    <property type="component" value="Unassembled WGS sequence"/>
</dbReference>
<reference evidence="5 6" key="1">
    <citation type="submission" date="2018-05" db="EMBL/GenBank/DDBJ databases">
        <title>Paenibacillus flagellatus sp. nov., isolated from selenium mineral soil.</title>
        <authorList>
            <person name="Dai X."/>
        </authorList>
    </citation>
    <scope>NUCLEOTIDE SEQUENCE [LARGE SCALE GENOMIC DNA]</scope>
    <source>
        <strain evidence="5 6">DXL2</strain>
    </source>
</reference>
<dbReference type="PANTHER" id="PTHR37829:SF3">
    <property type="entry name" value="PROTEIN JAYE-RELATED"/>
    <property type="match status" value="1"/>
</dbReference>
<gene>
    <name evidence="5" type="ORF">DLM86_20475</name>
</gene>
<dbReference type="RefSeq" id="WP_110841921.1">
    <property type="nucleotide sequence ID" value="NZ_QJVJ01000009.1"/>
</dbReference>
<comment type="similarity">
    <text evidence="1">Belongs to the Mu gp47/PBSX XkdT family.</text>
</comment>
<evidence type="ECO:0000259" key="3">
    <source>
        <dbReference type="Pfam" id="PF26078"/>
    </source>
</evidence>
<accession>A0A2V5K1Q4</accession>
<dbReference type="InterPro" id="IPR052399">
    <property type="entry name" value="Phage_Baseplate_Assmbl_Protein"/>
</dbReference>
<dbReference type="Pfam" id="PF26079">
    <property type="entry name" value="Baseplate_J_C"/>
    <property type="match status" value="1"/>
</dbReference>
<dbReference type="InterPro" id="IPR006949">
    <property type="entry name" value="Barrel_Baseplate_J-like"/>
</dbReference>
<feature type="domain" description="Baseplate protein J-like barrel" evidence="2">
    <location>
        <begin position="92"/>
        <end position="179"/>
    </location>
</feature>
<dbReference type="Pfam" id="PF04865">
    <property type="entry name" value="Baseplate_J"/>
    <property type="match status" value="1"/>
</dbReference>
<keyword evidence="6" id="KW-1185">Reference proteome</keyword>
<dbReference type="Pfam" id="PF26078">
    <property type="entry name" value="Baseplate_J_M"/>
    <property type="match status" value="1"/>
</dbReference>
<evidence type="ECO:0008006" key="7">
    <source>
        <dbReference type="Google" id="ProtNLM"/>
    </source>
</evidence>
<dbReference type="OrthoDB" id="2554267at2"/>
<dbReference type="InterPro" id="IPR058530">
    <property type="entry name" value="Baseplate_J-like_C"/>
</dbReference>
<dbReference type="AlphaFoldDB" id="A0A2V5K1Q4"/>
<proteinExistence type="inferred from homology"/>
<sequence>MATLPNYLQEQTEEAIRQRMLDRLPSDLDKSEGSFIWDALSPAAIELTQAAIWAQETLRRGFASTTFGPYLDLRCEEHGLTRRPAVKAKGQVKLTGAAGTVVPAGTRVATPADRVTGTSSVEFATTEAVAIGGDGTAVADVEALQAGAAGNVSSGAISLVVTPVPNVTAVTNVAPTAGGLNVEDDASLLARYFQKVRSPSAGGNKADYVNWALEVPGVGGVSVVPVRDGPGTVSVAVINNGKQPADADLIDAVQSYIAPPHRIKLAAESMTLSGSGVSVDKSLPDDEGDSVKLAYSSAGAGRISQPLHAMLPQPGVWQVRLACKAGGMTGTSPLLQIGVWNAAAESWLKTRPSGTTDAVRTLRAADMTPDFAVTIQEFYWNGQDPIELRVDRLQTDTTTVVWVDGCELRSTFSKATGEGKAPIGAKVVVESASPVLINVSATLTFVEGYNQESVEAAVRQNIETYLRSLAFAEDNDVRYARIAQAVLDTTGVQDYANLQVNGGPGNVTVGVQEVAVLGAVTLA</sequence>
<evidence type="ECO:0000313" key="6">
    <source>
        <dbReference type="Proteomes" id="UP000247476"/>
    </source>
</evidence>
<evidence type="ECO:0000259" key="2">
    <source>
        <dbReference type="Pfam" id="PF04865"/>
    </source>
</evidence>
<name>A0A2V5K1Q4_9BACL</name>
<evidence type="ECO:0000313" key="5">
    <source>
        <dbReference type="EMBL" id="PYI52552.1"/>
    </source>
</evidence>
<protein>
    <recommendedName>
        <fullName evidence="7">Baseplate protein J-like domain-containing protein</fullName>
    </recommendedName>
</protein>
<dbReference type="EMBL" id="QJVJ01000009">
    <property type="protein sequence ID" value="PYI52552.1"/>
    <property type="molecule type" value="Genomic_DNA"/>
</dbReference>
<dbReference type="InterPro" id="IPR058531">
    <property type="entry name" value="Baseplate_J_M"/>
</dbReference>
<organism evidence="5 6">
    <name type="scientific">Paenibacillus flagellatus</name>
    <dbReference type="NCBI Taxonomy" id="2211139"/>
    <lineage>
        <taxon>Bacteria</taxon>
        <taxon>Bacillati</taxon>
        <taxon>Bacillota</taxon>
        <taxon>Bacilli</taxon>
        <taxon>Bacillales</taxon>
        <taxon>Paenibacillaceae</taxon>
        <taxon>Paenibacillus</taxon>
    </lineage>
</organism>